<dbReference type="STRING" id="456481.LEPBI_I2818"/>
<dbReference type="Proteomes" id="UP000001847">
    <property type="component" value="Chromosome I"/>
</dbReference>
<organism evidence="1 2">
    <name type="scientific">Leptospira biflexa serovar Patoc (strain Patoc 1 / ATCC 23582 / Paris)</name>
    <dbReference type="NCBI Taxonomy" id="456481"/>
    <lineage>
        <taxon>Bacteria</taxon>
        <taxon>Pseudomonadati</taxon>
        <taxon>Spirochaetota</taxon>
        <taxon>Spirochaetia</taxon>
        <taxon>Leptospirales</taxon>
        <taxon>Leptospiraceae</taxon>
        <taxon>Leptospira</taxon>
    </lineage>
</organism>
<sequence length="117" mass="14392">MPKKLNRVPLAYKIQWQTIKTIWNSLQFKEVFPFLFEFIKVRFRIQRTKFWKEWKSKQPDKTKLKFSLDLIAFYLAYKDIAGTERALLLVLTLLKKQSSEVFWEVVELFRRYRIKIL</sequence>
<dbReference type="HOGENOM" id="CLU_2081880_0_0_12"/>
<dbReference type="EMBL" id="CP000786">
    <property type="protein sequence ID" value="ABZ98893.1"/>
    <property type="molecule type" value="Genomic_DNA"/>
</dbReference>
<dbReference type="OrthoDB" id="331805at2"/>
<protein>
    <submittedName>
        <fullName evidence="1">Uncharacterized protein</fullName>
    </submittedName>
</protein>
<evidence type="ECO:0000313" key="2">
    <source>
        <dbReference type="Proteomes" id="UP000001847"/>
    </source>
</evidence>
<dbReference type="KEGG" id="lbi:LEPBI_I2818"/>
<dbReference type="AlphaFoldDB" id="B0SNC6"/>
<gene>
    <name evidence="1" type="ordered locus">LEPBI_I2818</name>
</gene>
<dbReference type="RefSeq" id="WP_012389753.1">
    <property type="nucleotide sequence ID" value="NC_010602.1"/>
</dbReference>
<dbReference type="BioCyc" id="LBIF456481:LEPBI_RS13835-MONOMER"/>
<name>B0SNC6_LEPBP</name>
<keyword evidence="2" id="KW-1185">Reference proteome</keyword>
<evidence type="ECO:0000313" key="1">
    <source>
        <dbReference type="EMBL" id="ABZ98893.1"/>
    </source>
</evidence>
<proteinExistence type="predicted"/>
<accession>B0SNC6</accession>
<reference evidence="1 2" key="1">
    <citation type="journal article" date="2008" name="PLoS ONE">
        <title>Genome sequence of the saprophyte Leptospira biflexa provides insights into the evolution of Leptospira and the pathogenesis of leptospirosis.</title>
        <authorList>
            <person name="Picardeau M."/>
            <person name="Bulach D.M."/>
            <person name="Bouchier C."/>
            <person name="Zuerner R.L."/>
            <person name="Zidane N."/>
            <person name="Wilson P.J."/>
            <person name="Creno S."/>
            <person name="Kuczek E.S."/>
            <person name="Bommezzadri S."/>
            <person name="Davis J.C."/>
            <person name="McGrath A."/>
            <person name="Johnson M.J."/>
            <person name="Boursaux-Eude C."/>
            <person name="Seemann T."/>
            <person name="Rouy Z."/>
            <person name="Coppel R.L."/>
            <person name="Rood J.I."/>
            <person name="Lajus A."/>
            <person name="Davies J.K."/>
            <person name="Medigue C."/>
            <person name="Adler B."/>
        </authorList>
    </citation>
    <scope>NUCLEOTIDE SEQUENCE [LARGE SCALE GENOMIC DNA]</scope>
    <source>
        <strain evidence="2">Patoc 1 / ATCC 23582 / Paris</strain>
    </source>
</reference>